<organism evidence="9 10">
    <name type="scientific">Actinomadura viridis</name>
    <dbReference type="NCBI Taxonomy" id="58110"/>
    <lineage>
        <taxon>Bacteria</taxon>
        <taxon>Bacillati</taxon>
        <taxon>Actinomycetota</taxon>
        <taxon>Actinomycetes</taxon>
        <taxon>Streptosporangiales</taxon>
        <taxon>Thermomonosporaceae</taxon>
        <taxon>Actinomadura</taxon>
    </lineage>
</organism>
<keyword evidence="2 6" id="KW-0805">Transcription regulation</keyword>
<dbReference type="GO" id="GO:0006352">
    <property type="term" value="P:DNA-templated transcription initiation"/>
    <property type="evidence" value="ECO:0007669"/>
    <property type="project" value="InterPro"/>
</dbReference>
<dbReference type="InterPro" id="IPR013325">
    <property type="entry name" value="RNA_pol_sigma_r2"/>
</dbReference>
<dbReference type="SUPFAM" id="SSF88946">
    <property type="entry name" value="Sigma2 domain of RNA polymerase sigma factors"/>
    <property type="match status" value="1"/>
</dbReference>
<dbReference type="InterPro" id="IPR014284">
    <property type="entry name" value="RNA_pol_sigma-70_dom"/>
</dbReference>
<protein>
    <recommendedName>
        <fullName evidence="6">RNA polymerase sigma factor</fullName>
    </recommendedName>
</protein>
<dbReference type="Pfam" id="PF04542">
    <property type="entry name" value="Sigma70_r2"/>
    <property type="match status" value="1"/>
</dbReference>
<dbReference type="Gene3D" id="1.10.10.10">
    <property type="entry name" value="Winged helix-like DNA-binding domain superfamily/Winged helix DNA-binding domain"/>
    <property type="match status" value="1"/>
</dbReference>
<feature type="domain" description="RNA polymerase sigma-70 region 2" evidence="7">
    <location>
        <begin position="24"/>
        <end position="91"/>
    </location>
</feature>
<dbReference type="NCBIfam" id="TIGR02937">
    <property type="entry name" value="sigma70-ECF"/>
    <property type="match status" value="1"/>
</dbReference>
<dbReference type="RefSeq" id="WP_197010320.1">
    <property type="nucleotide sequence ID" value="NZ_BAABES010000006.1"/>
</dbReference>
<dbReference type="GO" id="GO:0003677">
    <property type="term" value="F:DNA binding"/>
    <property type="evidence" value="ECO:0007669"/>
    <property type="project" value="UniProtKB-KW"/>
</dbReference>
<dbReference type="Proteomes" id="UP000614047">
    <property type="component" value="Unassembled WGS sequence"/>
</dbReference>
<dbReference type="PANTHER" id="PTHR43133">
    <property type="entry name" value="RNA POLYMERASE ECF-TYPE SIGMA FACTO"/>
    <property type="match status" value="1"/>
</dbReference>
<dbReference type="InterPro" id="IPR013324">
    <property type="entry name" value="RNA_pol_sigma_r3/r4-like"/>
</dbReference>
<accession>A0A931DF36</accession>
<dbReference type="InterPro" id="IPR007627">
    <property type="entry name" value="RNA_pol_sigma70_r2"/>
</dbReference>
<evidence type="ECO:0000256" key="5">
    <source>
        <dbReference type="ARBA" id="ARBA00023163"/>
    </source>
</evidence>
<dbReference type="InterPro" id="IPR039425">
    <property type="entry name" value="RNA_pol_sigma-70-like"/>
</dbReference>
<dbReference type="InterPro" id="IPR000838">
    <property type="entry name" value="RNA_pol_sigma70_ECF_CS"/>
</dbReference>
<keyword evidence="10" id="KW-1185">Reference proteome</keyword>
<dbReference type="AlphaFoldDB" id="A0A931DF36"/>
<dbReference type="Pfam" id="PF08281">
    <property type="entry name" value="Sigma70_r4_2"/>
    <property type="match status" value="1"/>
</dbReference>
<keyword evidence="4 6" id="KW-0238">DNA-binding</keyword>
<sequence>MAAPGTAGRAAGPGTGPERLVAGLYRDHHRPLMALVLRLTGGDRRWAEEVVQETMIRAWRGADRLDPAAPVMPWLAAVARRIVIDQRRRRGFRPPEVTGGGPPPGPAGADGIDRLLRRVVIADALESLPAPHREVLTETVLRGRTAGEAARVLDVPAGTVKSRVYHALRALHAVLRDRGVTA</sequence>
<comment type="caution">
    <text evidence="9">The sequence shown here is derived from an EMBL/GenBank/DDBJ whole genome shotgun (WGS) entry which is preliminary data.</text>
</comment>
<proteinExistence type="inferred from homology"/>
<evidence type="ECO:0000256" key="4">
    <source>
        <dbReference type="ARBA" id="ARBA00023125"/>
    </source>
</evidence>
<keyword evidence="3 6" id="KW-0731">Sigma factor</keyword>
<reference evidence="9" key="1">
    <citation type="submission" date="2020-11" db="EMBL/GenBank/DDBJ databases">
        <title>Sequencing the genomes of 1000 actinobacteria strains.</title>
        <authorList>
            <person name="Klenk H.-P."/>
        </authorList>
    </citation>
    <scope>NUCLEOTIDE SEQUENCE</scope>
    <source>
        <strain evidence="9">DSM 43175</strain>
    </source>
</reference>
<evidence type="ECO:0000256" key="1">
    <source>
        <dbReference type="ARBA" id="ARBA00010641"/>
    </source>
</evidence>
<evidence type="ECO:0000313" key="9">
    <source>
        <dbReference type="EMBL" id="MBG6087463.1"/>
    </source>
</evidence>
<dbReference type="SUPFAM" id="SSF88659">
    <property type="entry name" value="Sigma3 and sigma4 domains of RNA polymerase sigma factors"/>
    <property type="match status" value="1"/>
</dbReference>
<evidence type="ECO:0000259" key="8">
    <source>
        <dbReference type="Pfam" id="PF08281"/>
    </source>
</evidence>
<feature type="domain" description="RNA polymerase sigma factor 70 region 4 type 2" evidence="8">
    <location>
        <begin position="120"/>
        <end position="171"/>
    </location>
</feature>
<dbReference type="PANTHER" id="PTHR43133:SF52">
    <property type="entry name" value="ECF RNA POLYMERASE SIGMA FACTOR SIGL"/>
    <property type="match status" value="1"/>
</dbReference>
<dbReference type="InterPro" id="IPR013249">
    <property type="entry name" value="RNA_pol_sigma70_r4_t2"/>
</dbReference>
<evidence type="ECO:0000313" key="10">
    <source>
        <dbReference type="Proteomes" id="UP000614047"/>
    </source>
</evidence>
<gene>
    <name evidence="9" type="ORF">IW256_001576</name>
</gene>
<dbReference type="GO" id="GO:0006950">
    <property type="term" value="P:response to stress"/>
    <property type="evidence" value="ECO:0007669"/>
    <property type="project" value="UniProtKB-ARBA"/>
</dbReference>
<dbReference type="Gene3D" id="1.10.1740.10">
    <property type="match status" value="1"/>
</dbReference>
<evidence type="ECO:0000256" key="6">
    <source>
        <dbReference type="RuleBase" id="RU000716"/>
    </source>
</evidence>
<evidence type="ECO:0000256" key="2">
    <source>
        <dbReference type="ARBA" id="ARBA00023015"/>
    </source>
</evidence>
<comment type="similarity">
    <text evidence="1 6">Belongs to the sigma-70 factor family. ECF subfamily.</text>
</comment>
<dbReference type="EMBL" id="JADOUA010000001">
    <property type="protein sequence ID" value="MBG6087463.1"/>
    <property type="molecule type" value="Genomic_DNA"/>
</dbReference>
<dbReference type="PROSITE" id="PS01063">
    <property type="entry name" value="SIGMA70_ECF"/>
    <property type="match status" value="1"/>
</dbReference>
<name>A0A931DF36_9ACTN</name>
<dbReference type="InterPro" id="IPR036388">
    <property type="entry name" value="WH-like_DNA-bd_sf"/>
</dbReference>
<evidence type="ECO:0000259" key="7">
    <source>
        <dbReference type="Pfam" id="PF04542"/>
    </source>
</evidence>
<keyword evidence="5 6" id="KW-0804">Transcription</keyword>
<dbReference type="CDD" id="cd06171">
    <property type="entry name" value="Sigma70_r4"/>
    <property type="match status" value="1"/>
</dbReference>
<dbReference type="GO" id="GO:0016987">
    <property type="term" value="F:sigma factor activity"/>
    <property type="evidence" value="ECO:0007669"/>
    <property type="project" value="UniProtKB-KW"/>
</dbReference>
<evidence type="ECO:0000256" key="3">
    <source>
        <dbReference type="ARBA" id="ARBA00023082"/>
    </source>
</evidence>